<dbReference type="PANTHER" id="PTHR33172">
    <property type="entry name" value="OS08G0516900 PROTEIN"/>
    <property type="match status" value="1"/>
</dbReference>
<name>A0A834T8I4_9FABA</name>
<evidence type="ECO:0000256" key="3">
    <source>
        <dbReference type="SAM" id="MobiDB-lite"/>
    </source>
</evidence>
<reference evidence="4" key="1">
    <citation type="submission" date="2020-09" db="EMBL/GenBank/DDBJ databases">
        <title>Genome-Enabled Discovery of Anthraquinone Biosynthesis in Senna tora.</title>
        <authorList>
            <person name="Kang S.-H."/>
            <person name="Pandey R.P."/>
            <person name="Lee C.-M."/>
            <person name="Sim J.-S."/>
            <person name="Jeong J.-T."/>
            <person name="Choi B.-S."/>
            <person name="Jung M."/>
            <person name="Ginzburg D."/>
            <person name="Zhao K."/>
            <person name="Won S.Y."/>
            <person name="Oh T.-J."/>
            <person name="Yu Y."/>
            <person name="Kim N.-H."/>
            <person name="Lee O.R."/>
            <person name="Lee T.-H."/>
            <person name="Bashyal P."/>
            <person name="Kim T.-S."/>
            <person name="Lee W.-H."/>
            <person name="Kawkins C."/>
            <person name="Kim C.-K."/>
            <person name="Kim J.S."/>
            <person name="Ahn B.O."/>
            <person name="Rhee S.Y."/>
            <person name="Sohng J.K."/>
        </authorList>
    </citation>
    <scope>NUCLEOTIDE SEQUENCE</scope>
    <source>
        <tissue evidence="4">Leaf</tissue>
    </source>
</reference>
<accession>A0A834T8I4</accession>
<feature type="compositionally biased region" description="Low complexity" evidence="3">
    <location>
        <begin position="60"/>
        <end position="75"/>
    </location>
</feature>
<evidence type="ECO:0000256" key="2">
    <source>
        <dbReference type="ARBA" id="ARBA00023242"/>
    </source>
</evidence>
<dbReference type="Proteomes" id="UP000634136">
    <property type="component" value="Unassembled WGS sequence"/>
</dbReference>
<evidence type="ECO:0000313" key="5">
    <source>
        <dbReference type="Proteomes" id="UP000634136"/>
    </source>
</evidence>
<feature type="compositionally biased region" description="Basic and acidic residues" evidence="3">
    <location>
        <begin position="42"/>
        <end position="59"/>
    </location>
</feature>
<feature type="compositionally biased region" description="Basic and acidic residues" evidence="3">
    <location>
        <begin position="20"/>
        <end position="31"/>
    </location>
</feature>
<keyword evidence="2" id="KW-0539">Nucleus</keyword>
<dbReference type="EMBL" id="JAAIUW010000009">
    <property type="protein sequence ID" value="KAF7817180.1"/>
    <property type="molecule type" value="Genomic_DNA"/>
</dbReference>
<gene>
    <name evidence="4" type="ORF">G2W53_031149</name>
</gene>
<organism evidence="4 5">
    <name type="scientific">Senna tora</name>
    <dbReference type="NCBI Taxonomy" id="362788"/>
    <lineage>
        <taxon>Eukaryota</taxon>
        <taxon>Viridiplantae</taxon>
        <taxon>Streptophyta</taxon>
        <taxon>Embryophyta</taxon>
        <taxon>Tracheophyta</taxon>
        <taxon>Spermatophyta</taxon>
        <taxon>Magnoliopsida</taxon>
        <taxon>eudicotyledons</taxon>
        <taxon>Gunneridae</taxon>
        <taxon>Pentapetalae</taxon>
        <taxon>rosids</taxon>
        <taxon>fabids</taxon>
        <taxon>Fabales</taxon>
        <taxon>Fabaceae</taxon>
        <taxon>Caesalpinioideae</taxon>
        <taxon>Cassia clade</taxon>
        <taxon>Senna</taxon>
    </lineage>
</organism>
<evidence type="ECO:0000256" key="1">
    <source>
        <dbReference type="ARBA" id="ARBA00004123"/>
    </source>
</evidence>
<feature type="compositionally biased region" description="Acidic residues" evidence="3">
    <location>
        <begin position="77"/>
        <end position="90"/>
    </location>
</feature>
<dbReference type="OrthoDB" id="696276at2759"/>
<protein>
    <submittedName>
        <fullName evidence="4">Nucleolin 1-like</fullName>
    </submittedName>
</protein>
<dbReference type="GO" id="GO:0005634">
    <property type="term" value="C:nucleus"/>
    <property type="evidence" value="ECO:0007669"/>
    <property type="project" value="UniProtKB-SubCell"/>
</dbReference>
<comment type="caution">
    <text evidence="4">The sequence shown here is derived from an EMBL/GenBank/DDBJ whole genome shotgun (WGS) entry which is preliminary data.</text>
</comment>
<sequence>MELLVGPAFTIDVSSPTYSGDHHTREKEEQHTAVPSCLFLSEADRRSDDHCGSDFRIGGRSELSGYSSESSSSIGTPDDESGDDEEEEYEVQSKLNGGLGLDSLDDSLPNKRGLSGHFNGKSKSFTDLSQVSCVKELQKQENPFNKRRRLIMASKWSRRSSFYTWSNPKSMPLLPLHEQEEQVVEEEDKQEDQLLQMPLSRVPDSYAAKMRLRLGNFNLRSFSLADLQEHDEQEEDD</sequence>
<keyword evidence="5" id="KW-1185">Reference proteome</keyword>
<comment type="subcellular location">
    <subcellularLocation>
        <location evidence="1">Nucleus</location>
    </subcellularLocation>
</comment>
<dbReference type="AlphaFoldDB" id="A0A834T8I4"/>
<proteinExistence type="predicted"/>
<dbReference type="GO" id="GO:0006950">
    <property type="term" value="P:response to stress"/>
    <property type="evidence" value="ECO:0007669"/>
    <property type="project" value="UniProtKB-ARBA"/>
</dbReference>
<feature type="region of interest" description="Disordered" evidence="3">
    <location>
        <begin position="1"/>
        <end position="119"/>
    </location>
</feature>
<dbReference type="InterPro" id="IPR051992">
    <property type="entry name" value="OxStress_Response_Reg"/>
</dbReference>
<dbReference type="PANTHER" id="PTHR33172:SF91">
    <property type="entry name" value="PROTEIN OXIDATIVE STRESS 3 LIKE 5"/>
    <property type="match status" value="1"/>
</dbReference>
<evidence type="ECO:0000313" key="4">
    <source>
        <dbReference type="EMBL" id="KAF7817180.1"/>
    </source>
</evidence>